<reference evidence="1" key="1">
    <citation type="journal article" date="2021" name="PeerJ">
        <title>Extensive microbial diversity within the chicken gut microbiome revealed by metagenomics and culture.</title>
        <authorList>
            <person name="Gilroy R."/>
            <person name="Ravi A."/>
            <person name="Getino M."/>
            <person name="Pursley I."/>
            <person name="Horton D.L."/>
            <person name="Alikhan N.F."/>
            <person name="Baker D."/>
            <person name="Gharbi K."/>
            <person name="Hall N."/>
            <person name="Watson M."/>
            <person name="Adriaenssens E.M."/>
            <person name="Foster-Nyarko E."/>
            <person name="Jarju S."/>
            <person name="Secka A."/>
            <person name="Antonio M."/>
            <person name="Oren A."/>
            <person name="Chaudhuri R.R."/>
            <person name="La Ragione R."/>
            <person name="Hildebrand F."/>
            <person name="Pallen M.J."/>
        </authorList>
    </citation>
    <scope>NUCLEOTIDE SEQUENCE</scope>
    <source>
        <strain evidence="1">CHK179-5677</strain>
    </source>
</reference>
<gene>
    <name evidence="1" type="ORF">K8V01_10625</name>
</gene>
<organism evidence="1 2">
    <name type="scientific">Pseudoflavonifractor capillosus</name>
    <dbReference type="NCBI Taxonomy" id="106588"/>
    <lineage>
        <taxon>Bacteria</taxon>
        <taxon>Bacillati</taxon>
        <taxon>Bacillota</taxon>
        <taxon>Clostridia</taxon>
        <taxon>Eubacteriales</taxon>
        <taxon>Oscillospiraceae</taxon>
        <taxon>Pseudoflavonifractor</taxon>
    </lineage>
</organism>
<dbReference type="EMBL" id="DYUC01000106">
    <property type="protein sequence ID" value="HJG87457.1"/>
    <property type="molecule type" value="Genomic_DNA"/>
</dbReference>
<protein>
    <submittedName>
        <fullName evidence="1">Uncharacterized protein</fullName>
    </submittedName>
</protein>
<evidence type="ECO:0000313" key="2">
    <source>
        <dbReference type="Proteomes" id="UP000760668"/>
    </source>
</evidence>
<comment type="caution">
    <text evidence="1">The sequence shown here is derived from an EMBL/GenBank/DDBJ whole genome shotgun (WGS) entry which is preliminary data.</text>
</comment>
<dbReference type="Proteomes" id="UP000760668">
    <property type="component" value="Unassembled WGS sequence"/>
</dbReference>
<accession>A0A921STM9</accession>
<evidence type="ECO:0000313" key="1">
    <source>
        <dbReference type="EMBL" id="HJG87457.1"/>
    </source>
</evidence>
<sequence>MSYKVNILGKTYDLPPRTLAVDDQIAGLVETDRAYQAGELTRREAVEQLHAFVLGLAPGSLPPVEEVDTNELMRVCMDIVNAYDAPARKARAEAKLAETRDILNKPEIQKLLKLAELRKK</sequence>
<dbReference type="AlphaFoldDB" id="A0A921STM9"/>
<reference evidence="1" key="2">
    <citation type="submission" date="2021-09" db="EMBL/GenBank/DDBJ databases">
        <authorList>
            <person name="Gilroy R."/>
        </authorList>
    </citation>
    <scope>NUCLEOTIDE SEQUENCE</scope>
    <source>
        <strain evidence="1">CHK179-5677</strain>
    </source>
</reference>
<proteinExistence type="predicted"/>
<dbReference type="RefSeq" id="WP_294756049.1">
    <property type="nucleotide sequence ID" value="NZ_DYUC01000106.1"/>
</dbReference>
<name>A0A921STM9_9FIRM</name>